<protein>
    <recommendedName>
        <fullName evidence="5">Esterase-like activity of phytase family protein</fullName>
    </recommendedName>
</protein>
<keyword evidence="2" id="KW-0472">Membrane</keyword>
<evidence type="ECO:0000256" key="2">
    <source>
        <dbReference type="SAM" id="Phobius"/>
    </source>
</evidence>
<dbReference type="Proteomes" id="UP001596157">
    <property type="component" value="Unassembled WGS sequence"/>
</dbReference>
<evidence type="ECO:0000313" key="4">
    <source>
        <dbReference type="Proteomes" id="UP001596157"/>
    </source>
</evidence>
<keyword evidence="4" id="KW-1185">Reference proteome</keyword>
<name>A0ABW0EMX3_9PSEU</name>
<evidence type="ECO:0000313" key="3">
    <source>
        <dbReference type="EMBL" id="MFC5287733.1"/>
    </source>
</evidence>
<gene>
    <name evidence="3" type="ORF">ACFPM7_11790</name>
</gene>
<accession>A0ABW0EMX3</accession>
<organism evidence="3 4">
    <name type="scientific">Actinokineospora guangxiensis</name>
    <dbReference type="NCBI Taxonomy" id="1490288"/>
    <lineage>
        <taxon>Bacteria</taxon>
        <taxon>Bacillati</taxon>
        <taxon>Actinomycetota</taxon>
        <taxon>Actinomycetes</taxon>
        <taxon>Pseudonocardiales</taxon>
        <taxon>Pseudonocardiaceae</taxon>
        <taxon>Actinokineospora</taxon>
    </lineage>
</organism>
<sequence>MAPGQPVEACTLADERLAEVSGAVSDGERWYVVNDGGTRSTVYVLNRSCDVEDVISGPSDPYDVEDLARAQDGTLWLADIGDNDKKRKTIALISLTPAGKSTVHRLTYPDGARDAEALLLSRDGVPHVVTKNPFGTADIYRPQGELASPGPTPLEHVGSLTLRPTDTTGGPVPSAVGSVLVTGGAVSPDGTVVVLRTYTDAYVYPARDGDVVAALGNEPVRVPLPNEAQGEAIAIEPDGTLVSMSEGVGSPVRTVSGVEAPEPQPAEGTSSAETSAEPTPEAPASGDEPRAAPATEDNGLATIPAIGVTAVVVGLLLLVMHRRSTRRA</sequence>
<dbReference type="SUPFAM" id="SSF101898">
    <property type="entry name" value="NHL repeat"/>
    <property type="match status" value="1"/>
</dbReference>
<dbReference type="RefSeq" id="WP_378247251.1">
    <property type="nucleotide sequence ID" value="NZ_JBHSKF010000004.1"/>
</dbReference>
<feature type="transmembrane region" description="Helical" evidence="2">
    <location>
        <begin position="299"/>
        <end position="319"/>
    </location>
</feature>
<proteinExistence type="predicted"/>
<evidence type="ECO:0008006" key="5">
    <source>
        <dbReference type="Google" id="ProtNLM"/>
    </source>
</evidence>
<evidence type="ECO:0000256" key="1">
    <source>
        <dbReference type="SAM" id="MobiDB-lite"/>
    </source>
</evidence>
<feature type="region of interest" description="Disordered" evidence="1">
    <location>
        <begin position="242"/>
        <end position="295"/>
    </location>
</feature>
<reference evidence="4" key="1">
    <citation type="journal article" date="2019" name="Int. J. Syst. Evol. Microbiol.">
        <title>The Global Catalogue of Microorganisms (GCM) 10K type strain sequencing project: providing services to taxonomists for standard genome sequencing and annotation.</title>
        <authorList>
            <consortium name="The Broad Institute Genomics Platform"/>
            <consortium name="The Broad Institute Genome Sequencing Center for Infectious Disease"/>
            <person name="Wu L."/>
            <person name="Ma J."/>
        </authorList>
    </citation>
    <scope>NUCLEOTIDE SEQUENCE [LARGE SCALE GENOMIC DNA]</scope>
    <source>
        <strain evidence="4">CCUG 59778</strain>
    </source>
</reference>
<dbReference type="EMBL" id="JBHSKF010000004">
    <property type="protein sequence ID" value="MFC5287733.1"/>
    <property type="molecule type" value="Genomic_DNA"/>
</dbReference>
<keyword evidence="2" id="KW-1133">Transmembrane helix</keyword>
<feature type="compositionally biased region" description="Polar residues" evidence="1">
    <location>
        <begin position="267"/>
        <end position="277"/>
    </location>
</feature>
<keyword evidence="2" id="KW-0812">Transmembrane</keyword>
<comment type="caution">
    <text evidence="3">The sequence shown here is derived from an EMBL/GenBank/DDBJ whole genome shotgun (WGS) entry which is preliminary data.</text>
</comment>